<keyword evidence="5" id="KW-0677">Repeat</keyword>
<dbReference type="Gene3D" id="3.80.10.10">
    <property type="entry name" value="Ribonuclease Inhibitor"/>
    <property type="match status" value="1"/>
</dbReference>
<dbReference type="PANTHER" id="PTHR46545">
    <property type="entry name" value="LEUCINE-RICH REPEAT-CONTAINING PROTEIN 51"/>
    <property type="match status" value="1"/>
</dbReference>
<keyword evidence="7" id="KW-1185">Reference proteome</keyword>
<evidence type="ECO:0000256" key="3">
    <source>
        <dbReference type="ARBA" id="ARBA00022490"/>
    </source>
</evidence>
<dbReference type="Proteomes" id="UP001162483">
    <property type="component" value="Unassembled WGS sequence"/>
</dbReference>
<evidence type="ECO:0000256" key="5">
    <source>
        <dbReference type="ARBA" id="ARBA00022737"/>
    </source>
</evidence>
<evidence type="ECO:0000256" key="2">
    <source>
        <dbReference type="ARBA" id="ARBA00014223"/>
    </source>
</evidence>
<organism evidence="6 7">
    <name type="scientific">Staurois parvus</name>
    <dbReference type="NCBI Taxonomy" id="386267"/>
    <lineage>
        <taxon>Eukaryota</taxon>
        <taxon>Metazoa</taxon>
        <taxon>Chordata</taxon>
        <taxon>Craniata</taxon>
        <taxon>Vertebrata</taxon>
        <taxon>Euteleostomi</taxon>
        <taxon>Amphibia</taxon>
        <taxon>Batrachia</taxon>
        <taxon>Anura</taxon>
        <taxon>Neobatrachia</taxon>
        <taxon>Ranoidea</taxon>
        <taxon>Ranidae</taxon>
        <taxon>Staurois</taxon>
    </lineage>
</organism>
<comment type="subcellular location">
    <subcellularLocation>
        <location evidence="1">Cytoplasm</location>
    </subcellularLocation>
</comment>
<evidence type="ECO:0000256" key="4">
    <source>
        <dbReference type="ARBA" id="ARBA00022614"/>
    </source>
</evidence>
<comment type="caution">
    <text evidence="6">The sequence shown here is derived from an EMBL/GenBank/DDBJ whole genome shotgun (WGS) entry which is preliminary data.</text>
</comment>
<dbReference type="PROSITE" id="PS51450">
    <property type="entry name" value="LRR"/>
    <property type="match status" value="1"/>
</dbReference>
<keyword evidence="3" id="KW-0963">Cytoplasm</keyword>
<gene>
    <name evidence="6" type="ORF">SPARVUS_LOCUS10456631</name>
</gene>
<name>A0ABN9EPW1_9NEOB</name>
<dbReference type="PANTHER" id="PTHR46545:SF1">
    <property type="entry name" value="LEUCINE-RICH REPEAT-CONTAINING PROTEIN 51"/>
    <property type="match status" value="1"/>
</dbReference>
<dbReference type="EMBL" id="CATNWA010015795">
    <property type="protein sequence ID" value="CAI9586880.1"/>
    <property type="molecule type" value="Genomic_DNA"/>
</dbReference>
<dbReference type="SUPFAM" id="SSF52058">
    <property type="entry name" value="L domain-like"/>
    <property type="match status" value="1"/>
</dbReference>
<keyword evidence="4" id="KW-0433">Leucine-rich repeat</keyword>
<evidence type="ECO:0000256" key="1">
    <source>
        <dbReference type="ARBA" id="ARBA00004496"/>
    </source>
</evidence>
<sequence length="231" mass="26217">MYYPGWRISPAWSVAHIGGFLLTRNHLPSPDKRSDTIYVLEMSKRIDNDGVMGPPIDLAFKCINSMEDVLQEYPREGLRPTKRGEDGKLHSQALRLNNNTLTDLRGFKEVVSNLLSDPSHLCWIDLSFNDLPNIDPVLTTYRHLSVLNLHGNSIRQLTEVDKLAALPNLKSLTLHGNPIEAEGRYRPYILSVLPQLKSFDFSAVTKQDRVSADVWSRMNGKPKKVRGTKRE</sequence>
<protein>
    <recommendedName>
        <fullName evidence="2">Leucine-rich repeat-containing protein 51</fullName>
    </recommendedName>
</protein>
<evidence type="ECO:0000313" key="7">
    <source>
        <dbReference type="Proteomes" id="UP001162483"/>
    </source>
</evidence>
<proteinExistence type="predicted"/>
<dbReference type="Pfam" id="PF14580">
    <property type="entry name" value="LRR_9"/>
    <property type="match status" value="1"/>
</dbReference>
<reference evidence="6" key="1">
    <citation type="submission" date="2023-05" db="EMBL/GenBank/DDBJ databases">
        <authorList>
            <person name="Stuckert A."/>
        </authorList>
    </citation>
    <scope>NUCLEOTIDE SEQUENCE</scope>
</reference>
<dbReference type="InterPro" id="IPR001611">
    <property type="entry name" value="Leu-rich_rpt"/>
</dbReference>
<evidence type="ECO:0000313" key="6">
    <source>
        <dbReference type="EMBL" id="CAI9586880.1"/>
    </source>
</evidence>
<accession>A0ABN9EPW1</accession>
<dbReference type="InterPro" id="IPR032675">
    <property type="entry name" value="LRR_dom_sf"/>
</dbReference>